<evidence type="ECO:0000256" key="21">
    <source>
        <dbReference type="ARBA" id="ARBA00074777"/>
    </source>
</evidence>
<dbReference type="GO" id="GO:0005654">
    <property type="term" value="C:nucleoplasm"/>
    <property type="evidence" value="ECO:0007669"/>
    <property type="project" value="UniProtKB-SubCell"/>
</dbReference>
<evidence type="ECO:0000256" key="17">
    <source>
        <dbReference type="ARBA" id="ARBA00022990"/>
    </source>
</evidence>
<comment type="similarity">
    <text evidence="6 24">Belongs to the RNR ribonuclease family.</text>
</comment>
<evidence type="ECO:0000256" key="4">
    <source>
        <dbReference type="ARBA" id="ARBA00004604"/>
    </source>
</evidence>
<dbReference type="SUPFAM" id="SSF50249">
    <property type="entry name" value="Nucleic acid-binding proteins"/>
    <property type="match status" value="3"/>
</dbReference>
<evidence type="ECO:0000256" key="1">
    <source>
        <dbReference type="ARBA" id="ARBA00001936"/>
    </source>
</evidence>
<dbReference type="Gene3D" id="2.40.50.140">
    <property type="entry name" value="Nucleic acid-binding proteins"/>
    <property type="match status" value="1"/>
</dbReference>
<evidence type="ECO:0000256" key="24">
    <source>
        <dbReference type="RuleBase" id="RU003901"/>
    </source>
</evidence>
<dbReference type="InterPro" id="IPR041505">
    <property type="entry name" value="Dis3_CSD2"/>
</dbReference>
<dbReference type="GO" id="GO:0000176">
    <property type="term" value="C:nuclear exosome (RNase complex)"/>
    <property type="evidence" value="ECO:0007669"/>
    <property type="project" value="UniProtKB-ARBA"/>
</dbReference>
<dbReference type="PANTHER" id="PTHR23355">
    <property type="entry name" value="RIBONUCLEASE"/>
    <property type="match status" value="1"/>
</dbReference>
<evidence type="ECO:0000256" key="19">
    <source>
        <dbReference type="ARBA" id="ARBA00023242"/>
    </source>
</evidence>
<evidence type="ECO:0000256" key="2">
    <source>
        <dbReference type="ARBA" id="ARBA00001946"/>
    </source>
</evidence>
<comment type="cofactor">
    <cofactor evidence="1">
        <name>Mn(2+)</name>
        <dbReference type="ChEBI" id="CHEBI:29035"/>
    </cofactor>
</comment>
<evidence type="ECO:0000256" key="20">
    <source>
        <dbReference type="ARBA" id="ARBA00065106"/>
    </source>
</evidence>
<evidence type="ECO:0000256" key="11">
    <source>
        <dbReference type="ARBA" id="ARBA00022759"/>
    </source>
</evidence>
<evidence type="ECO:0000256" key="12">
    <source>
        <dbReference type="ARBA" id="ARBA00022801"/>
    </source>
</evidence>
<dbReference type="InterPro" id="IPR012340">
    <property type="entry name" value="NA-bd_OB-fold"/>
</dbReference>
<keyword evidence="12" id="KW-0378">Hydrolase</keyword>
<keyword evidence="11" id="KW-0255">Endonuclease</keyword>
<keyword evidence="16" id="KW-0694">RNA-binding</keyword>
<dbReference type="GO" id="GO:0005730">
    <property type="term" value="C:nucleolus"/>
    <property type="evidence" value="ECO:0007669"/>
    <property type="project" value="UniProtKB-SubCell"/>
</dbReference>
<evidence type="ECO:0000256" key="8">
    <source>
        <dbReference type="ARBA" id="ARBA00022552"/>
    </source>
</evidence>
<dbReference type="RefSeq" id="XP_033803394.1">
    <property type="nucleotide sequence ID" value="XM_033947503.1"/>
</dbReference>
<dbReference type="GO" id="GO:0003723">
    <property type="term" value="F:RNA binding"/>
    <property type="evidence" value="ECO:0007669"/>
    <property type="project" value="UniProtKB-KW"/>
</dbReference>
<dbReference type="GO" id="GO:0000177">
    <property type="term" value="C:cytoplasmic exosome (RNase complex)"/>
    <property type="evidence" value="ECO:0007669"/>
    <property type="project" value="TreeGrafter"/>
</dbReference>
<dbReference type="FunFam" id="3.40.50.1010:FF:000010">
    <property type="entry name" value="Exosome complex exonuclease DIS3"/>
    <property type="match status" value="1"/>
</dbReference>
<evidence type="ECO:0000256" key="7">
    <source>
        <dbReference type="ARBA" id="ARBA00022490"/>
    </source>
</evidence>
<keyword evidence="14 29" id="KW-0269">Exonuclease</keyword>
<dbReference type="InterPro" id="IPR022966">
    <property type="entry name" value="RNase_II/R_CS"/>
</dbReference>
<dbReference type="GeneID" id="117361917"/>
<keyword evidence="19" id="KW-0539">Nucleus</keyword>
<dbReference type="AlphaFoldDB" id="A0A6P8R0Q7"/>
<keyword evidence="7" id="KW-0963">Cytoplasm</keyword>
<evidence type="ECO:0000256" key="23">
    <source>
        <dbReference type="ARBA" id="ARBA00077930"/>
    </source>
</evidence>
<feature type="domain" description="RNB" evidence="27">
    <location>
        <begin position="463"/>
        <end position="793"/>
    </location>
</feature>
<sequence length="952" mass="108714">MLKSKTFVKKTRSGGVLKIVREHYLRDDIWCGCVGCSTCLQENPVLQSEPVMESALCDKPHYILPDTNVLLHQIDILEDPVIQNVIVLQTVLQEVRSRSAPVYKRIKDVISKPEKHFYTFTNEHHRETYIEREQGESANDRNDRAIRIAVKWYNAHLKKDSGDVLQAILITNDRRNKEKAVEAGITAYTCEEYIKSLIANPELVDRLACISDEQHEIESGRILFLEHIPLSRLQQGIKSGTYLQGTFRASRDNYLEATVWIHGDAEENKEIIIQGLRNLNRAIHEDIVAVEMLAKDQWMAPSSIILQDEGQNEDDMENEEEKEKLLKSTASKSMLKPSGRVVGIIKRNWRPYCGMLSKSQIKEATKHLFTPADRRIPRIRIETRQASVLEGQRIIVAIDGWPRNSRYPNGHFVRSLGTAGDKETETEVLLLEHDVPHQPFSQVVLSFLPKMPWSITEKDMKHREDLRHLYVCSVDPPGCTDIDDALHCHNLENGNLEVGVHIADVSYFIRPGNALDQESENRGTTVYLCEKRIDMVPDLLSSNLCSLRSDGDRLAFSCIWEINYNAEILNTKFTKSVIRSKASLTYAEAQMRIDSTSMNDDITKSLRGLNKLAKILKKRRIDKGALTLSSPEVRFHMDSETHDPIDLQTKELRETNSMVEEFMLLANVSVAEKIYNEFSECALLRKHPAPPLSNYDILVKAAKSKDLEIKIDSAKALADSLDKAECSSFPYLNTLLRILATRCMMQAVYFCSGMDSDFHHYGLASPIYTHFTSPIRRYSDIIVHRLLAAAIGADCTYPELMDKHKLAEICKNLNYRHKMAQYSQRASVAFHTQLFFKSKGIVSEEGYILFVRKNAIVVLIPKFGLEGTVFFEQKDMPKPKLFYNDEIPTLTVEDVCFYMFDKVKVKITLDASNIQHQKIRMALVEPQIPGFNVPKQKYANGEPEQKKCKMDS</sequence>
<dbReference type="InterPro" id="IPR033771">
    <property type="entry name" value="Rrp44_CSD1"/>
</dbReference>
<evidence type="ECO:0000256" key="13">
    <source>
        <dbReference type="ARBA" id="ARBA00022835"/>
    </source>
</evidence>
<dbReference type="FunFam" id="2.40.50.140:FF:000125">
    <property type="entry name" value="exosome complex exonuclease RRP44 isoform X1"/>
    <property type="match status" value="1"/>
</dbReference>
<evidence type="ECO:0000256" key="25">
    <source>
        <dbReference type="SAM" id="MobiDB-lite"/>
    </source>
</evidence>
<evidence type="ECO:0000313" key="29">
    <source>
        <dbReference type="RefSeq" id="XP_033803394.1"/>
    </source>
</evidence>
<proteinExistence type="inferred from homology"/>
<dbReference type="Gene3D" id="3.40.50.1010">
    <property type="entry name" value="5'-nuclease"/>
    <property type="match status" value="1"/>
</dbReference>
<dbReference type="InterPro" id="IPR033770">
    <property type="entry name" value="RRP44_S1"/>
</dbReference>
<dbReference type="CDD" id="cd09862">
    <property type="entry name" value="PIN_Rrp44-like"/>
    <property type="match status" value="1"/>
</dbReference>
<evidence type="ECO:0000256" key="10">
    <source>
        <dbReference type="ARBA" id="ARBA00022722"/>
    </source>
</evidence>
<dbReference type="GO" id="GO:0006364">
    <property type="term" value="P:rRNA processing"/>
    <property type="evidence" value="ECO:0007669"/>
    <property type="project" value="UniProtKB-KW"/>
</dbReference>
<keyword evidence="10" id="KW-0540">Nuclease</keyword>
<evidence type="ECO:0000256" key="5">
    <source>
        <dbReference type="ARBA" id="ARBA00004642"/>
    </source>
</evidence>
<evidence type="ECO:0000256" key="6">
    <source>
        <dbReference type="ARBA" id="ARBA00005785"/>
    </source>
</evidence>
<dbReference type="FunCoup" id="A0A6P8R0Q7">
    <property type="interactions" value="3335"/>
</dbReference>
<dbReference type="FunFam" id="2.40.50.700:FF:000001">
    <property type="entry name" value="Exosome complex exonuclease exoribonuclease (Rrp44)"/>
    <property type="match status" value="1"/>
</dbReference>
<evidence type="ECO:0000256" key="16">
    <source>
        <dbReference type="ARBA" id="ARBA00022884"/>
    </source>
</evidence>
<dbReference type="SMART" id="SM00670">
    <property type="entry name" value="PINc"/>
    <property type="match status" value="1"/>
</dbReference>
<dbReference type="GO" id="GO:0071034">
    <property type="term" value="P:CUT catabolic process"/>
    <property type="evidence" value="ECO:0007669"/>
    <property type="project" value="UniProtKB-ARBA"/>
</dbReference>
<keyword evidence="13" id="KW-0271">Exosome</keyword>
<keyword evidence="15" id="KW-0460">Magnesium</keyword>
<evidence type="ECO:0000256" key="22">
    <source>
        <dbReference type="ARBA" id="ARBA00077221"/>
    </source>
</evidence>
<dbReference type="Gene3D" id="2.40.50.700">
    <property type="match status" value="1"/>
</dbReference>
<dbReference type="OrthoDB" id="372421at2759"/>
<keyword evidence="18" id="KW-0464">Manganese</keyword>
<dbReference type="KEGG" id="gsh:117361917"/>
<dbReference type="InterPro" id="IPR002716">
    <property type="entry name" value="PIN_dom"/>
</dbReference>
<dbReference type="GO" id="GO:0071031">
    <property type="term" value="P:nuclear mRNA surveillance of mRNA 3'-end processing"/>
    <property type="evidence" value="ECO:0007669"/>
    <property type="project" value="TreeGrafter"/>
</dbReference>
<dbReference type="Proteomes" id="UP000515159">
    <property type="component" value="Chromosome 6"/>
</dbReference>
<evidence type="ECO:0000259" key="26">
    <source>
        <dbReference type="SMART" id="SM00670"/>
    </source>
</evidence>
<dbReference type="Gene3D" id="2.40.50.690">
    <property type="match status" value="1"/>
</dbReference>
<reference evidence="29" key="1">
    <citation type="submission" date="2025-08" db="UniProtKB">
        <authorList>
            <consortium name="RefSeq"/>
        </authorList>
    </citation>
    <scope>IDENTIFICATION</scope>
</reference>
<feature type="compositionally biased region" description="Acidic residues" evidence="25">
    <location>
        <begin position="310"/>
        <end position="320"/>
    </location>
</feature>
<dbReference type="Pfam" id="PF13638">
    <property type="entry name" value="PIN_4"/>
    <property type="match status" value="1"/>
</dbReference>
<evidence type="ECO:0000259" key="27">
    <source>
        <dbReference type="SMART" id="SM00955"/>
    </source>
</evidence>
<dbReference type="SMART" id="SM00955">
    <property type="entry name" value="RNB"/>
    <property type="match status" value="1"/>
</dbReference>
<dbReference type="CTD" id="22894"/>
<keyword evidence="8" id="KW-0698">rRNA processing</keyword>
<dbReference type="InterPro" id="IPR029060">
    <property type="entry name" value="PIN-like_dom_sf"/>
</dbReference>
<dbReference type="InterPro" id="IPR001900">
    <property type="entry name" value="RNase_II/R"/>
</dbReference>
<dbReference type="Pfam" id="PF17216">
    <property type="entry name" value="Rrp44_CSD1"/>
    <property type="match status" value="1"/>
</dbReference>
<dbReference type="GO" id="GO:0016075">
    <property type="term" value="P:rRNA catabolic process"/>
    <property type="evidence" value="ECO:0007669"/>
    <property type="project" value="TreeGrafter"/>
</dbReference>
<keyword evidence="28" id="KW-1185">Reference proteome</keyword>
<dbReference type="Pfam" id="PF17849">
    <property type="entry name" value="OB_Dis3"/>
    <property type="match status" value="1"/>
</dbReference>
<dbReference type="InParanoid" id="A0A6P8R0Q7"/>
<name>A0A6P8R0Q7_GEOSA</name>
<dbReference type="PANTHER" id="PTHR23355:SF35">
    <property type="entry name" value="EXOSOME COMPLEX EXONUCLEASE RRP44"/>
    <property type="match status" value="1"/>
</dbReference>
<dbReference type="InterPro" id="IPR050180">
    <property type="entry name" value="RNR_Ribonuclease"/>
</dbReference>
<dbReference type="SUPFAM" id="SSF88723">
    <property type="entry name" value="PIN domain-like"/>
    <property type="match status" value="1"/>
</dbReference>
<dbReference type="PROSITE" id="PS01175">
    <property type="entry name" value="RIBONUCLEASE_II"/>
    <property type="match status" value="1"/>
</dbReference>
<dbReference type="FunFam" id="2.40.50.690:FF:000002">
    <property type="entry name" value="exosome complex exonuclease RRP44 isoform X1"/>
    <property type="match status" value="1"/>
</dbReference>
<comment type="cofactor">
    <cofactor evidence="2">
        <name>Mg(2+)</name>
        <dbReference type="ChEBI" id="CHEBI:18420"/>
    </cofactor>
</comment>
<keyword evidence="9" id="KW-0597">Phosphoprotein</keyword>
<feature type="region of interest" description="Disordered" evidence="25">
    <location>
        <begin position="308"/>
        <end position="329"/>
    </location>
</feature>
<gene>
    <name evidence="29" type="primary">DIS3</name>
</gene>
<feature type="domain" description="PIN" evidence="26">
    <location>
        <begin position="61"/>
        <end position="178"/>
    </location>
</feature>
<evidence type="ECO:0000256" key="9">
    <source>
        <dbReference type="ARBA" id="ARBA00022553"/>
    </source>
</evidence>
<evidence type="ECO:0000256" key="3">
    <source>
        <dbReference type="ARBA" id="ARBA00004496"/>
    </source>
</evidence>
<comment type="subcellular location">
    <subcellularLocation>
        <location evidence="3">Cytoplasm</location>
    </subcellularLocation>
    <subcellularLocation>
        <location evidence="4">Nucleus</location>
        <location evidence="4">Nucleolus</location>
    </subcellularLocation>
    <subcellularLocation>
        <location evidence="5">Nucleus</location>
        <location evidence="5">Nucleoplasm</location>
    </subcellularLocation>
</comment>
<protein>
    <recommendedName>
        <fullName evidence="21">Exosome complex exonuclease RRP44</fullName>
    </recommendedName>
    <alternativeName>
        <fullName evidence="22">Protein DIS3 homolog</fullName>
    </alternativeName>
    <alternativeName>
        <fullName evidence="23">Ribosomal RNA-processing protein 44</fullName>
    </alternativeName>
</protein>
<dbReference type="Pfam" id="PF17215">
    <property type="entry name" value="Rrp44_S1"/>
    <property type="match status" value="1"/>
</dbReference>
<evidence type="ECO:0000256" key="15">
    <source>
        <dbReference type="ARBA" id="ARBA00022842"/>
    </source>
</evidence>
<organism evidence="28 29">
    <name type="scientific">Geotrypetes seraphini</name>
    <name type="common">Gaboon caecilian</name>
    <name type="synonym">Caecilia seraphini</name>
    <dbReference type="NCBI Taxonomy" id="260995"/>
    <lineage>
        <taxon>Eukaryota</taxon>
        <taxon>Metazoa</taxon>
        <taxon>Chordata</taxon>
        <taxon>Craniata</taxon>
        <taxon>Vertebrata</taxon>
        <taxon>Euteleostomi</taxon>
        <taxon>Amphibia</taxon>
        <taxon>Gymnophiona</taxon>
        <taxon>Geotrypetes</taxon>
    </lineage>
</organism>
<evidence type="ECO:0000256" key="14">
    <source>
        <dbReference type="ARBA" id="ARBA00022839"/>
    </source>
</evidence>
<dbReference type="GO" id="GO:0004519">
    <property type="term" value="F:endonuclease activity"/>
    <property type="evidence" value="ECO:0007669"/>
    <property type="project" value="UniProtKB-KW"/>
</dbReference>
<dbReference type="GO" id="GO:0000175">
    <property type="term" value="F:3'-5'-RNA exonuclease activity"/>
    <property type="evidence" value="ECO:0007669"/>
    <property type="project" value="TreeGrafter"/>
</dbReference>
<keyword evidence="17" id="KW-0007">Acetylation</keyword>
<evidence type="ECO:0000313" key="28">
    <source>
        <dbReference type="Proteomes" id="UP000515159"/>
    </source>
</evidence>
<accession>A0A6P8R0Q7</accession>
<dbReference type="Pfam" id="PF00773">
    <property type="entry name" value="RNB"/>
    <property type="match status" value="1"/>
</dbReference>
<comment type="subunit">
    <text evidence="20">Component of the RNA exosome complex; within the complex interacts with EXOSC4, EXOSC7 and EXOSC9 of the exosome core complex (Exo-9). The catalytically inactive RNA exosome core complex (Exo-9) associates with the catalytic subunit EXOSC10/RRP6. Exo-9 may associate with DIS3 to form the nucleolar exosome complex, or DIS3L to form the cytoplasmic exosome complex. Exo-9 is formed by a hexameric base ring consisting of the heterodimers EXOSC4-EXOSC9, EXOSC5-EXOSC8 and EXOSC6-EXOSC7, and a cap ring consisting of EXOSC1, EXOSC2 and EXOSC3; DIS3 associates with the base ring of Exo-9. The RNA exosome complex associates with cofactors C1D/RRP47, MPHOSPH6/MPP6 and MTREX/MTR4. Interacts with DHX34; the interaction is RNA-independent.</text>
</comment>
<evidence type="ECO:0000256" key="18">
    <source>
        <dbReference type="ARBA" id="ARBA00023211"/>
    </source>
</evidence>